<keyword evidence="2" id="KW-0472">Membrane</keyword>
<sequence>MPPPPPPFYPEADEQDGEVRINAIATAITRLARILGLGKDQTEADPVGERNPGIPIGGANGQSYVFLDKPREPSPIHTTTTATTVNMRRASQRRPRSIVEFLPDGLGNSGGHVGNVLRNALPFAPSAALHFSDDYPAAGAKNSVGVVELLLVGLTFIIMCMCVHVICHLCLPRHGGGSRNVSGGMYPDVPVAGGNMGGFYGIGAPESQAANLAPNGEARVGAAPPRYDVANGGWEMGDLGRERREGSMDLGERGASK</sequence>
<evidence type="ECO:0000256" key="2">
    <source>
        <dbReference type="SAM" id="Phobius"/>
    </source>
</evidence>
<feature type="compositionally biased region" description="Basic and acidic residues" evidence="1">
    <location>
        <begin position="238"/>
        <end position="257"/>
    </location>
</feature>
<proteinExistence type="predicted"/>
<dbReference type="Proteomes" id="UP000244722">
    <property type="component" value="Unassembled WGS sequence"/>
</dbReference>
<dbReference type="AlphaFoldDB" id="A0A2T6ZVM5"/>
<evidence type="ECO:0000313" key="3">
    <source>
        <dbReference type="EMBL" id="PUU79550.1"/>
    </source>
</evidence>
<dbReference type="OrthoDB" id="10511852at2759"/>
<dbReference type="EMBL" id="NESQ01000089">
    <property type="protein sequence ID" value="PUU79550.1"/>
    <property type="molecule type" value="Genomic_DNA"/>
</dbReference>
<evidence type="ECO:0000256" key="1">
    <source>
        <dbReference type="SAM" id="MobiDB-lite"/>
    </source>
</evidence>
<feature type="region of interest" description="Disordered" evidence="1">
    <location>
        <begin position="234"/>
        <end position="257"/>
    </location>
</feature>
<keyword evidence="2" id="KW-0812">Transmembrane</keyword>
<comment type="caution">
    <text evidence="3">The sequence shown here is derived from an EMBL/GenBank/DDBJ whole genome shotgun (WGS) entry which is preliminary data.</text>
</comment>
<feature type="transmembrane region" description="Helical" evidence="2">
    <location>
        <begin position="149"/>
        <end position="171"/>
    </location>
</feature>
<keyword evidence="2" id="KW-1133">Transmembrane helix</keyword>
<gene>
    <name evidence="3" type="ORF">B9Z19DRAFT_1125055</name>
</gene>
<accession>A0A2T6ZVM5</accession>
<keyword evidence="4" id="KW-1185">Reference proteome</keyword>
<evidence type="ECO:0000313" key="4">
    <source>
        <dbReference type="Proteomes" id="UP000244722"/>
    </source>
</evidence>
<reference evidence="3 4" key="1">
    <citation type="submission" date="2017-04" db="EMBL/GenBank/DDBJ databases">
        <title>Draft genome sequence of Tuber borchii Vittad., a whitish edible truffle.</title>
        <authorList>
            <consortium name="DOE Joint Genome Institute"/>
            <person name="Murat C."/>
            <person name="Kuo A."/>
            <person name="Barry K.W."/>
            <person name="Clum A."/>
            <person name="Dockter R.B."/>
            <person name="Fauchery L."/>
            <person name="Iotti M."/>
            <person name="Kohler A."/>
            <person name="Labutti K."/>
            <person name="Lindquist E.A."/>
            <person name="Lipzen A."/>
            <person name="Ohm R.A."/>
            <person name="Wang M."/>
            <person name="Grigoriev I.V."/>
            <person name="Zambonelli A."/>
            <person name="Martin F.M."/>
        </authorList>
    </citation>
    <scope>NUCLEOTIDE SEQUENCE [LARGE SCALE GENOMIC DNA]</scope>
    <source>
        <strain evidence="3 4">Tbo3840</strain>
    </source>
</reference>
<name>A0A2T6ZVM5_TUBBO</name>
<protein>
    <submittedName>
        <fullName evidence="3">Uncharacterized protein</fullName>
    </submittedName>
</protein>
<organism evidence="3 4">
    <name type="scientific">Tuber borchii</name>
    <name type="common">White truffle</name>
    <dbReference type="NCBI Taxonomy" id="42251"/>
    <lineage>
        <taxon>Eukaryota</taxon>
        <taxon>Fungi</taxon>
        <taxon>Dikarya</taxon>
        <taxon>Ascomycota</taxon>
        <taxon>Pezizomycotina</taxon>
        <taxon>Pezizomycetes</taxon>
        <taxon>Pezizales</taxon>
        <taxon>Tuberaceae</taxon>
        <taxon>Tuber</taxon>
    </lineage>
</organism>